<evidence type="ECO:0000313" key="1">
    <source>
        <dbReference type="EMBL" id="KAJ0184901.1"/>
    </source>
</evidence>
<dbReference type="EMBL" id="NBSK02000009">
    <property type="protein sequence ID" value="KAJ0184901.1"/>
    <property type="molecule type" value="Genomic_DNA"/>
</dbReference>
<organism evidence="1 2">
    <name type="scientific">Lactuca sativa</name>
    <name type="common">Garden lettuce</name>
    <dbReference type="NCBI Taxonomy" id="4236"/>
    <lineage>
        <taxon>Eukaryota</taxon>
        <taxon>Viridiplantae</taxon>
        <taxon>Streptophyta</taxon>
        <taxon>Embryophyta</taxon>
        <taxon>Tracheophyta</taxon>
        <taxon>Spermatophyta</taxon>
        <taxon>Magnoliopsida</taxon>
        <taxon>eudicotyledons</taxon>
        <taxon>Gunneridae</taxon>
        <taxon>Pentapetalae</taxon>
        <taxon>asterids</taxon>
        <taxon>campanulids</taxon>
        <taxon>Asterales</taxon>
        <taxon>Asteraceae</taxon>
        <taxon>Cichorioideae</taxon>
        <taxon>Cichorieae</taxon>
        <taxon>Lactucinae</taxon>
        <taxon>Lactuca</taxon>
    </lineage>
</organism>
<protein>
    <recommendedName>
        <fullName evidence="3">Peptidase C19 ubiquitin carboxyl-terminal hydrolase domain-containing protein</fullName>
    </recommendedName>
</protein>
<name>A0A9R1UD10_LACSA</name>
<keyword evidence="2" id="KW-1185">Reference proteome</keyword>
<dbReference type="SUPFAM" id="SSF54001">
    <property type="entry name" value="Cysteine proteinases"/>
    <property type="match status" value="1"/>
</dbReference>
<evidence type="ECO:0000313" key="2">
    <source>
        <dbReference type="Proteomes" id="UP000235145"/>
    </source>
</evidence>
<dbReference type="InterPro" id="IPR038765">
    <property type="entry name" value="Papain-like_cys_pep_sf"/>
</dbReference>
<dbReference type="AlphaFoldDB" id="A0A9R1UD10"/>
<gene>
    <name evidence="1" type="ORF">LSAT_V11C900481680</name>
</gene>
<proteinExistence type="predicted"/>
<accession>A0A9R1UD10</accession>
<reference evidence="1 2" key="1">
    <citation type="journal article" date="2017" name="Nat. Commun.">
        <title>Genome assembly with in vitro proximity ligation data and whole-genome triplication in lettuce.</title>
        <authorList>
            <person name="Reyes-Chin-Wo S."/>
            <person name="Wang Z."/>
            <person name="Yang X."/>
            <person name="Kozik A."/>
            <person name="Arikit S."/>
            <person name="Song C."/>
            <person name="Xia L."/>
            <person name="Froenicke L."/>
            <person name="Lavelle D.O."/>
            <person name="Truco M.J."/>
            <person name="Xia R."/>
            <person name="Zhu S."/>
            <person name="Xu C."/>
            <person name="Xu H."/>
            <person name="Xu X."/>
            <person name="Cox K."/>
            <person name="Korf I."/>
            <person name="Meyers B.C."/>
            <person name="Michelmore R.W."/>
        </authorList>
    </citation>
    <scope>NUCLEOTIDE SEQUENCE [LARGE SCALE GENOMIC DNA]</scope>
    <source>
        <strain evidence="2">cv. Salinas</strain>
        <tissue evidence="1">Seedlings</tissue>
    </source>
</reference>
<sequence>MAGFQLQMTWQTSLLLKKRKNGEFLAQQDKKIDCSFCLLEKKIVRSFSIDSTLDTPGKIIGGLNVFAEHFRLGRQEDAHEFLRCLTAFVPLSDGCVRRTEFNYGIKEEKHGFIEGYVPISYLSAFLQSQSPTLESELDDSTLLTFDFFG</sequence>
<comment type="caution">
    <text evidence="1">The sequence shown here is derived from an EMBL/GenBank/DDBJ whole genome shotgun (WGS) entry which is preliminary data.</text>
</comment>
<dbReference type="Proteomes" id="UP000235145">
    <property type="component" value="Unassembled WGS sequence"/>
</dbReference>
<evidence type="ECO:0008006" key="3">
    <source>
        <dbReference type="Google" id="ProtNLM"/>
    </source>
</evidence>